<feature type="transmembrane region" description="Helical" evidence="1">
    <location>
        <begin position="12"/>
        <end position="33"/>
    </location>
</feature>
<keyword evidence="1" id="KW-0812">Transmembrane</keyword>
<evidence type="ECO:0000313" key="3">
    <source>
        <dbReference type="Proteomes" id="UP000182135"/>
    </source>
</evidence>
<keyword evidence="1" id="KW-0472">Membrane</keyword>
<keyword evidence="3" id="KW-1185">Reference proteome</keyword>
<organism evidence="2 3">
    <name type="scientific">Clostridium cadaveris</name>
    <dbReference type="NCBI Taxonomy" id="1529"/>
    <lineage>
        <taxon>Bacteria</taxon>
        <taxon>Bacillati</taxon>
        <taxon>Bacillota</taxon>
        <taxon>Clostridia</taxon>
        <taxon>Eubacteriales</taxon>
        <taxon>Clostridiaceae</taxon>
        <taxon>Clostridium</taxon>
    </lineage>
</organism>
<dbReference type="OrthoDB" id="1947207at2"/>
<dbReference type="STRING" id="1529.SAMN04487885_10965"/>
<dbReference type="EMBL" id="FOOE01000009">
    <property type="protein sequence ID" value="SFF75614.1"/>
    <property type="molecule type" value="Genomic_DNA"/>
</dbReference>
<keyword evidence="1" id="KW-1133">Transmembrane helix</keyword>
<evidence type="ECO:0000256" key="1">
    <source>
        <dbReference type="SAM" id="Phobius"/>
    </source>
</evidence>
<proteinExistence type="predicted"/>
<accession>A0A1I2L8I4</accession>
<dbReference type="RefSeq" id="WP_027637584.1">
    <property type="nucleotide sequence ID" value="NZ_BAAACD010000005.1"/>
</dbReference>
<dbReference type="AlphaFoldDB" id="A0A1I2L8I4"/>
<sequence>MKRKVKKGSSLLYVVILTAMLITFGTVVLILTVTDYKMRISEGNRIKNLYSAESGIEEAYGKLSKLLYIAVENGQKAVKESEDKDKEKENFKKAYKDTVEKNIKETLESEYISKNGSRPNLIVVTPDESLKFKDDKMSVVVQASFVDKNSLSKTIQSTFNIAIPEYEGITSSSISTIPIKPAWSKAIVAEKNMLLKGPVVLDGGAYIGGKAEGNEKGLIVTSRGKADVTNGDIITLEDIRLKGIDSNFKVDKSNVFTDSLVIEKSTSEAHIDIKGKVYANNDLALNANKSSINIEGGFYGINDETELGTFEEDSKKSSSIYVNNDDLGENNGSYINIKNEALIMGTAYIKTNPHYQTGESVAIKGNYRIYAETLNMGPLSGENILFKYKDPMQLADAFKDGNLLNYEDKSAYIKQYIEENPKDIRIKYGEGITLPANTINVGGIFTNGEFKPSNYIVDNEGGIVKEAKTFYENAVDSVNLDSDIKFENIKFEAIQLGGEVLYLDNSSKLTYILGNGGERVSGEGYEIDASHPIKGVVITSGDVIVRGKVNFTGTIITKGNIIFEDDKSKVIKYDRDYVQSIIGAKFDLFKDVLSSSPDSVVLKPGNTTSLVNAVDMKSLISIKKWKIIK</sequence>
<protein>
    <submittedName>
        <fullName evidence="2">Uncharacterized protein</fullName>
    </submittedName>
</protein>
<dbReference type="Proteomes" id="UP000182135">
    <property type="component" value="Unassembled WGS sequence"/>
</dbReference>
<reference evidence="2 3" key="1">
    <citation type="submission" date="2016-10" db="EMBL/GenBank/DDBJ databases">
        <authorList>
            <person name="de Groot N.N."/>
        </authorList>
    </citation>
    <scope>NUCLEOTIDE SEQUENCE [LARGE SCALE GENOMIC DNA]</scope>
    <source>
        <strain evidence="2 3">NLAE-zl-G419</strain>
    </source>
</reference>
<dbReference type="eggNOG" id="ENOG50332R9">
    <property type="taxonomic scope" value="Bacteria"/>
</dbReference>
<name>A0A1I2L8I4_9CLOT</name>
<gene>
    <name evidence="2" type="ORF">SAMN04487885_10965</name>
</gene>
<evidence type="ECO:0000313" key="2">
    <source>
        <dbReference type="EMBL" id="SFF75614.1"/>
    </source>
</evidence>